<dbReference type="PANTHER" id="PTHR10264:SF83">
    <property type="entry name" value="BLL5629 PROTEIN"/>
    <property type="match status" value="1"/>
</dbReference>
<dbReference type="Pfam" id="PF01145">
    <property type="entry name" value="Band_7"/>
    <property type="match status" value="1"/>
</dbReference>
<dbReference type="InterPro" id="IPR001107">
    <property type="entry name" value="Band_7"/>
</dbReference>
<organism evidence="3 4">
    <name type="scientific">Nocardioides zeicaulis</name>
    <dbReference type="NCBI Taxonomy" id="1776857"/>
    <lineage>
        <taxon>Bacteria</taxon>
        <taxon>Bacillati</taxon>
        <taxon>Actinomycetota</taxon>
        <taxon>Actinomycetes</taxon>
        <taxon>Propionibacteriales</taxon>
        <taxon>Nocardioidaceae</taxon>
        <taxon>Nocardioides</taxon>
    </lineage>
</organism>
<dbReference type="InterPro" id="IPR036013">
    <property type="entry name" value="Band_7/SPFH_dom_sf"/>
</dbReference>
<evidence type="ECO:0000313" key="3">
    <source>
        <dbReference type="EMBL" id="MFC0222709.1"/>
    </source>
</evidence>
<dbReference type="SMART" id="SM00244">
    <property type="entry name" value="PHB"/>
    <property type="match status" value="1"/>
</dbReference>
<name>A0ABV6E152_9ACTN</name>
<sequence length="244" mass="26582">MSTTYFVRHDRIATSRSLRHGLRPTFTVQPWEAVLERRDGEPTRVLDTGRHVHRPRASYAVVDLRERLDAVPPQEVLTADGVTVKVSALWTWRVDDPVAHTERVQDPVHTVYAAVQLALRDALAGLEAETLVRSPRTGLAPGAREAVADVAAAVGIRLLDVVVKDVVLPADLRAAYAELVVGRHRAQAQLEAARAETAALRSLANGAKLLDDHPALAQLRLVQALPPGSRVEVVTPGRTSSRDD</sequence>
<accession>A0ABV6E152</accession>
<gene>
    <name evidence="3" type="ORF">ACFFJG_09465</name>
</gene>
<dbReference type="InterPro" id="IPR043202">
    <property type="entry name" value="Band-7_stomatin-like"/>
</dbReference>
<dbReference type="CDD" id="cd13438">
    <property type="entry name" value="SPFH_eoslipins_u2"/>
    <property type="match status" value="1"/>
</dbReference>
<evidence type="ECO:0000259" key="2">
    <source>
        <dbReference type="SMART" id="SM00244"/>
    </source>
</evidence>
<evidence type="ECO:0000313" key="4">
    <source>
        <dbReference type="Proteomes" id="UP001589698"/>
    </source>
</evidence>
<dbReference type="PRINTS" id="PR00721">
    <property type="entry name" value="STOMATIN"/>
</dbReference>
<dbReference type="EMBL" id="JBHLXH010000001">
    <property type="protein sequence ID" value="MFC0222709.1"/>
    <property type="molecule type" value="Genomic_DNA"/>
</dbReference>
<dbReference type="PANTHER" id="PTHR10264">
    <property type="entry name" value="BAND 7 PROTEIN-RELATED"/>
    <property type="match status" value="1"/>
</dbReference>
<protein>
    <submittedName>
        <fullName evidence="3">Slipin family protein</fullName>
    </submittedName>
</protein>
<dbReference type="Proteomes" id="UP001589698">
    <property type="component" value="Unassembled WGS sequence"/>
</dbReference>
<dbReference type="RefSeq" id="WP_378518374.1">
    <property type="nucleotide sequence ID" value="NZ_CBCSDI010000058.1"/>
</dbReference>
<proteinExistence type="inferred from homology"/>
<feature type="domain" description="Band 7" evidence="2">
    <location>
        <begin position="23"/>
        <end position="180"/>
    </location>
</feature>
<reference evidence="3 4" key="1">
    <citation type="submission" date="2024-09" db="EMBL/GenBank/DDBJ databases">
        <authorList>
            <person name="Sun Q."/>
            <person name="Mori K."/>
        </authorList>
    </citation>
    <scope>NUCLEOTIDE SEQUENCE [LARGE SCALE GENOMIC DNA]</scope>
    <source>
        <strain evidence="3 4">CCM 8654</strain>
    </source>
</reference>
<dbReference type="InterPro" id="IPR001972">
    <property type="entry name" value="Stomatin_HflK_fam"/>
</dbReference>
<evidence type="ECO:0000256" key="1">
    <source>
        <dbReference type="ARBA" id="ARBA00008164"/>
    </source>
</evidence>
<comment type="similarity">
    <text evidence="1">Belongs to the band 7/mec-2 family.</text>
</comment>
<keyword evidence="4" id="KW-1185">Reference proteome</keyword>
<dbReference type="Gene3D" id="3.30.479.30">
    <property type="entry name" value="Band 7 domain"/>
    <property type="match status" value="1"/>
</dbReference>
<comment type="caution">
    <text evidence="3">The sequence shown here is derived from an EMBL/GenBank/DDBJ whole genome shotgun (WGS) entry which is preliminary data.</text>
</comment>
<dbReference type="SUPFAM" id="SSF117892">
    <property type="entry name" value="Band 7/SPFH domain"/>
    <property type="match status" value="1"/>
</dbReference>